<accession>A0A7X0I8U0</accession>
<dbReference type="InterPro" id="IPR046867">
    <property type="entry name" value="AldOxase/xan_DH_MoCoBD2"/>
</dbReference>
<proteinExistence type="predicted"/>
<keyword evidence="1" id="KW-0500">Molybdenum</keyword>
<dbReference type="Pfam" id="PF01315">
    <property type="entry name" value="Ald_Xan_dh_C"/>
    <property type="match status" value="1"/>
</dbReference>
<dbReference type="SMART" id="SM01008">
    <property type="entry name" value="Ald_Xan_dh_C"/>
    <property type="match status" value="1"/>
</dbReference>
<evidence type="ECO:0000256" key="2">
    <source>
        <dbReference type="ARBA" id="ARBA00023002"/>
    </source>
</evidence>
<reference evidence="4 5" key="1">
    <citation type="submission" date="2020-08" db="EMBL/GenBank/DDBJ databases">
        <title>Sequencing the genomes of 1000 actinobacteria strains.</title>
        <authorList>
            <person name="Klenk H.-P."/>
        </authorList>
    </citation>
    <scope>NUCLEOTIDE SEQUENCE [LARGE SCALE GENOMIC DNA]</scope>
    <source>
        <strain evidence="4 5">DSM 44936</strain>
    </source>
</reference>
<dbReference type="GO" id="GO:0004854">
    <property type="term" value="F:xanthine dehydrogenase activity"/>
    <property type="evidence" value="ECO:0007669"/>
    <property type="project" value="UniProtKB-EC"/>
</dbReference>
<dbReference type="AlphaFoldDB" id="A0A7X0I8U0"/>
<evidence type="ECO:0000259" key="3">
    <source>
        <dbReference type="SMART" id="SM01008"/>
    </source>
</evidence>
<dbReference type="EMBL" id="JACHIU010000001">
    <property type="protein sequence ID" value="MBB6470731.1"/>
    <property type="molecule type" value="Genomic_DNA"/>
</dbReference>
<dbReference type="Proteomes" id="UP000555564">
    <property type="component" value="Unassembled WGS sequence"/>
</dbReference>
<evidence type="ECO:0000313" key="4">
    <source>
        <dbReference type="EMBL" id="MBB6470731.1"/>
    </source>
</evidence>
<dbReference type="InterPro" id="IPR037165">
    <property type="entry name" value="AldOxase/xan_DH_Mopterin-bd_sf"/>
</dbReference>
<dbReference type="PANTHER" id="PTHR11908">
    <property type="entry name" value="XANTHINE DEHYDROGENASE"/>
    <property type="match status" value="1"/>
</dbReference>
<dbReference type="Pfam" id="PF20256">
    <property type="entry name" value="MoCoBD_2"/>
    <property type="match status" value="1"/>
</dbReference>
<dbReference type="Gene3D" id="3.90.1170.50">
    <property type="entry name" value="Aldehyde oxidase/xanthine dehydrogenase, a/b hammerhead"/>
    <property type="match status" value="1"/>
</dbReference>
<dbReference type="GO" id="GO:0005506">
    <property type="term" value="F:iron ion binding"/>
    <property type="evidence" value="ECO:0007669"/>
    <property type="project" value="InterPro"/>
</dbReference>
<name>A0A7X0I8U0_9ACTN</name>
<dbReference type="Pfam" id="PF02738">
    <property type="entry name" value="MoCoBD_1"/>
    <property type="match status" value="1"/>
</dbReference>
<dbReference type="PANTHER" id="PTHR11908:SF132">
    <property type="entry name" value="ALDEHYDE OXIDASE 1-RELATED"/>
    <property type="match status" value="1"/>
</dbReference>
<gene>
    <name evidence="4" type="ORF">BJ992_000162</name>
</gene>
<protein>
    <submittedName>
        <fullName evidence="4">Xanthine dehydrogenase YagR molybdenum-binding subunit</fullName>
        <ecNumber evidence="4">1.17.1.4</ecNumber>
    </submittedName>
</protein>
<dbReference type="Gene3D" id="3.30.365.10">
    <property type="entry name" value="Aldehyde oxidase/xanthine dehydrogenase, molybdopterin binding domain"/>
    <property type="match status" value="4"/>
</dbReference>
<dbReference type="SUPFAM" id="SSF54665">
    <property type="entry name" value="CO dehydrogenase molybdoprotein N-domain-like"/>
    <property type="match status" value="1"/>
</dbReference>
<dbReference type="SUPFAM" id="SSF56003">
    <property type="entry name" value="Molybdenum cofactor-binding domain"/>
    <property type="match status" value="1"/>
</dbReference>
<evidence type="ECO:0000256" key="1">
    <source>
        <dbReference type="ARBA" id="ARBA00022505"/>
    </source>
</evidence>
<dbReference type="InterPro" id="IPR000674">
    <property type="entry name" value="Ald_Oxase/Xan_DH_a/b"/>
</dbReference>
<dbReference type="RefSeq" id="WP_184978051.1">
    <property type="nucleotide sequence ID" value="NZ_BAAALO010000006.1"/>
</dbReference>
<dbReference type="InterPro" id="IPR036856">
    <property type="entry name" value="Ald_Oxase/Xan_DH_a/b_sf"/>
</dbReference>
<organism evidence="4 5">
    <name type="scientific">Sphaerisporangium rubeum</name>
    <dbReference type="NCBI Taxonomy" id="321317"/>
    <lineage>
        <taxon>Bacteria</taxon>
        <taxon>Bacillati</taxon>
        <taxon>Actinomycetota</taxon>
        <taxon>Actinomycetes</taxon>
        <taxon>Streptosporangiales</taxon>
        <taxon>Streptosporangiaceae</taxon>
        <taxon>Sphaerisporangium</taxon>
    </lineage>
</organism>
<dbReference type="InterPro" id="IPR008274">
    <property type="entry name" value="AldOxase/xan_DH_MoCoBD1"/>
</dbReference>
<keyword evidence="2 4" id="KW-0560">Oxidoreductase</keyword>
<feature type="domain" description="Aldehyde oxidase/xanthine dehydrogenase a/b hammerhead" evidence="3">
    <location>
        <begin position="30"/>
        <end position="146"/>
    </location>
</feature>
<keyword evidence="5" id="KW-1185">Reference proteome</keyword>
<sequence length="763" mass="80873">MTQTETRPAPAAESYVGRPLDRVDGTAKTTGAALFAAEYPYPGLTHGALVHATITRGRITRVGTERAAAVPGVVAVLTHLNAPALKPAPKPTPMNPSTLASGTSVAYLNTDEVHWNGQPVAMVVAETIGAARHAATLVEVTYEEFPATVDFTAAEPDAVLQKSDLLSSGEERKGDAEAALAAAPVSLDLRFTTPPQNHNAIEPHATTAVWDGDRLTVHDATQGIVWVRDHLAVRFGVPAANIRVIAPYVGGGFGGKASVWAGTLLTAMAARATGRPVRMMLTREGVYRTVGARTPSAQRVALGARPDGRLTSLIHTSVTAKGRVGGGPEQVTSQSRHLYDAENILVRQSLVDLDMLSNATMRAPGEAIGTFAVEAAMDELAYRLGLDPIELRMRNEPERNPIDGKRFSHRMLREAYALGADRFGWRDRTPEPGSMRDGRWLVGMGVATAYHPAWLFWGDITVRLSADGTVLVRCGFQEMGMGGATAHAQIAADAIGVPVGAVRVEYGDTDLPPGPPAGGSGQTAAVAAALLEAVDKLKRSLLTMARRSPGSPLRGLRPRDVVARDGGLHPVAGTGESYTAILARAGRDHAEAAVGSRSRVGQVAGQVRFMARFLRDRRRFVRAASGAQFCEVRVDPDTGEVRVTRWTAAFDVGRVINAKTVASQLRGGIVMGIGMALSEATLVDPRTGRIMNPSLSEYHVPVHADVPPIDVHWLDDPDPTMPLGLVGVGEVGITGVAAAVANAVHHATGRRVRDLPITLDKLL</sequence>
<comment type="caution">
    <text evidence="4">The sequence shown here is derived from an EMBL/GenBank/DDBJ whole genome shotgun (WGS) entry which is preliminary data.</text>
</comment>
<evidence type="ECO:0000313" key="5">
    <source>
        <dbReference type="Proteomes" id="UP000555564"/>
    </source>
</evidence>
<dbReference type="InterPro" id="IPR016208">
    <property type="entry name" value="Ald_Oxase/xanthine_DH-like"/>
</dbReference>
<dbReference type="EC" id="1.17.1.4" evidence="4"/>